<dbReference type="InterPro" id="IPR052345">
    <property type="entry name" value="Rad_response_metalloprotease"/>
</dbReference>
<dbReference type="Pfam" id="PF06114">
    <property type="entry name" value="Peptidase_M78"/>
    <property type="match status" value="1"/>
</dbReference>
<reference evidence="2 3" key="1">
    <citation type="submission" date="2017-11" db="EMBL/GenBank/DDBJ databases">
        <title>Genomic Encyclopedia of Archaeal and Bacterial Type Strains, Phase II (KMG-II): From Individual Species to Whole Genera.</title>
        <authorList>
            <person name="Goeker M."/>
        </authorList>
    </citation>
    <scope>NUCLEOTIDE SEQUENCE [LARGE SCALE GENOMIC DNA]</scope>
    <source>
        <strain evidence="2 3">DSM 29128</strain>
    </source>
</reference>
<keyword evidence="3" id="KW-1185">Reference proteome</keyword>
<gene>
    <name evidence="2" type="ORF">BC777_0110</name>
</gene>
<evidence type="ECO:0000259" key="1">
    <source>
        <dbReference type="Pfam" id="PF06114"/>
    </source>
</evidence>
<comment type="caution">
    <text evidence="2">The sequence shown here is derived from an EMBL/GenBank/DDBJ whole genome shotgun (WGS) entry which is preliminary data.</text>
</comment>
<accession>A0A2M8WK22</accession>
<dbReference type="EMBL" id="PGTY01000001">
    <property type="protein sequence ID" value="PJI91285.1"/>
    <property type="molecule type" value="Genomic_DNA"/>
</dbReference>
<dbReference type="RefSeq" id="WP_100366226.1">
    <property type="nucleotide sequence ID" value="NZ_PGTY01000001.1"/>
</dbReference>
<sequence>MTEATDFVVPPRRWAEIGGIANNLRQNLGLSDQPRAPVIEIIEQVLDQRLNLVRFDVGSRGEMGSAEGYTCPNGVFIMLREDVYEGACMGGGRDRFTSAHELGHWAMHTNIPLARAVQGDGTPSFRLAEPQANQFAAEFLMPECFINNFDDEDSLADRFGVSKEAARNRLRYLRKNGRL</sequence>
<organism evidence="2 3">
    <name type="scientific">Yoonia maricola</name>
    <dbReference type="NCBI Taxonomy" id="420999"/>
    <lineage>
        <taxon>Bacteria</taxon>
        <taxon>Pseudomonadati</taxon>
        <taxon>Pseudomonadota</taxon>
        <taxon>Alphaproteobacteria</taxon>
        <taxon>Rhodobacterales</taxon>
        <taxon>Paracoccaceae</taxon>
        <taxon>Yoonia</taxon>
    </lineage>
</organism>
<dbReference type="PANTHER" id="PTHR43236:SF1">
    <property type="entry name" value="BLL7220 PROTEIN"/>
    <property type="match status" value="1"/>
</dbReference>
<dbReference type="InterPro" id="IPR010359">
    <property type="entry name" value="IrrE_HExxH"/>
</dbReference>
<dbReference type="PANTHER" id="PTHR43236">
    <property type="entry name" value="ANTITOXIN HIGA1"/>
    <property type="match status" value="1"/>
</dbReference>
<evidence type="ECO:0000313" key="2">
    <source>
        <dbReference type="EMBL" id="PJI91285.1"/>
    </source>
</evidence>
<dbReference type="Gene3D" id="1.10.10.2910">
    <property type="match status" value="1"/>
</dbReference>
<dbReference type="AlphaFoldDB" id="A0A2M8WK22"/>
<protein>
    <submittedName>
        <fullName evidence="2">Zn-dependent peptidase ImmA (M78 family)</fullName>
    </submittedName>
</protein>
<proteinExistence type="predicted"/>
<evidence type="ECO:0000313" key="3">
    <source>
        <dbReference type="Proteomes" id="UP000228531"/>
    </source>
</evidence>
<dbReference type="Proteomes" id="UP000228531">
    <property type="component" value="Unassembled WGS sequence"/>
</dbReference>
<name>A0A2M8WK22_9RHOB</name>
<feature type="domain" description="IrrE N-terminal-like" evidence="1">
    <location>
        <begin position="80"/>
        <end position="170"/>
    </location>
</feature>
<dbReference type="OrthoDB" id="9794834at2"/>